<organism evidence="2 3">
    <name type="scientific">Empedobacter falsenii</name>
    <dbReference type="NCBI Taxonomy" id="343874"/>
    <lineage>
        <taxon>Bacteria</taxon>
        <taxon>Pseudomonadati</taxon>
        <taxon>Bacteroidota</taxon>
        <taxon>Flavobacteriia</taxon>
        <taxon>Flavobacteriales</taxon>
        <taxon>Weeksellaceae</taxon>
        <taxon>Empedobacter</taxon>
    </lineage>
</organism>
<proteinExistence type="predicted"/>
<dbReference type="EMBL" id="RHPO01000018">
    <property type="protein sequence ID" value="RRT91144.1"/>
    <property type="molecule type" value="Genomic_DNA"/>
</dbReference>
<reference evidence="2 3" key="1">
    <citation type="submission" date="2018-10" db="EMBL/GenBank/DDBJ databases">
        <title>Transmission dynamics of multidrug resistant bacteria on intensive care unit surfaces.</title>
        <authorList>
            <person name="D'Souza A.W."/>
            <person name="Potter R.F."/>
            <person name="Wallace M."/>
            <person name="Shupe A."/>
            <person name="Patel S."/>
            <person name="Sun S."/>
            <person name="Gul D."/>
            <person name="Kwon J.H."/>
            <person name="Andleeb S."/>
            <person name="Burnham C.-A.D."/>
            <person name="Dantas G."/>
        </authorList>
    </citation>
    <scope>NUCLEOTIDE SEQUENCE [LARGE SCALE GENOMIC DNA]</scope>
    <source>
        <strain evidence="2 3">WF_348</strain>
    </source>
</reference>
<evidence type="ECO:0000313" key="3">
    <source>
        <dbReference type="Proteomes" id="UP000267844"/>
    </source>
</evidence>
<dbReference type="SUPFAM" id="SSF56219">
    <property type="entry name" value="DNase I-like"/>
    <property type="match status" value="1"/>
</dbReference>
<evidence type="ECO:0000259" key="1">
    <source>
        <dbReference type="Pfam" id="PF19580"/>
    </source>
</evidence>
<gene>
    <name evidence="2" type="ORF">EGI89_09395</name>
</gene>
<sequence>MLLKKPIFINLVSFLILQKTILLKQNLATIAFYNVENFYSKSSDESFLPSNFIKWKDNRYDTKVKKIAFCISKIGKLETNELPCLVGLAEVENEEVLQDLIQNDFLKDGDYKTLLYKSLDERKINVGLIYRQQFFEVIESEPIRFIFKDQYDTKSYTRDILYVKGNLVGEIIHIFIVHLPSKIDKEINQLKRQHIFKTIRKRINDLLTENYSEKIVVMGDFNDSPTNSDLIDELDTRSKKEEINRNELFNPMVSLQSYKRGSMIFRKQWMLFDQQLFSKGFFASQSNLEYIKTDIFDADFLKNTGGKSTGLPFRTFVGGKYFGGYSDHFPVYTILKY</sequence>
<keyword evidence="2" id="KW-0255">Endonuclease</keyword>
<protein>
    <submittedName>
        <fullName evidence="2">Endonuclease</fullName>
    </submittedName>
</protein>
<dbReference type="GO" id="GO:0004519">
    <property type="term" value="F:endonuclease activity"/>
    <property type="evidence" value="ECO:0007669"/>
    <property type="project" value="UniProtKB-KW"/>
</dbReference>
<accession>A0A427BN59</accession>
<name>A0A427BN59_9FLAO</name>
<dbReference type="Gene3D" id="3.60.10.10">
    <property type="entry name" value="Endonuclease/exonuclease/phosphatase"/>
    <property type="match status" value="1"/>
</dbReference>
<comment type="caution">
    <text evidence="2">The sequence shown here is derived from an EMBL/GenBank/DDBJ whole genome shotgun (WGS) entry which is preliminary data.</text>
</comment>
<dbReference type="PANTHER" id="PTHR42834">
    <property type="entry name" value="ENDONUCLEASE/EXONUCLEASE/PHOSPHATASE FAMILY PROTEIN (AFU_ORTHOLOGUE AFUA_3G09210)"/>
    <property type="match status" value="1"/>
</dbReference>
<dbReference type="Pfam" id="PF19580">
    <property type="entry name" value="Exo_endo_phos_3"/>
    <property type="match status" value="1"/>
</dbReference>
<evidence type="ECO:0000313" key="2">
    <source>
        <dbReference type="EMBL" id="RRT91144.1"/>
    </source>
</evidence>
<keyword evidence="2" id="KW-0378">Hydrolase</keyword>
<dbReference type="Proteomes" id="UP000267844">
    <property type="component" value="Unassembled WGS sequence"/>
</dbReference>
<dbReference type="AlphaFoldDB" id="A0A427BN59"/>
<keyword evidence="2" id="KW-0540">Nuclease</keyword>
<dbReference type="InterPro" id="IPR005135">
    <property type="entry name" value="Endo/exonuclease/phosphatase"/>
</dbReference>
<dbReference type="InterPro" id="IPR036691">
    <property type="entry name" value="Endo/exonu/phosph_ase_sf"/>
</dbReference>
<dbReference type="PANTHER" id="PTHR42834:SF1">
    <property type="entry name" value="ENDONUCLEASE_EXONUCLEASE_PHOSPHATASE FAMILY PROTEIN (AFU_ORTHOLOGUE AFUA_3G09210)"/>
    <property type="match status" value="1"/>
</dbReference>
<feature type="domain" description="Endonuclease/exonuclease/phosphatase" evidence="1">
    <location>
        <begin position="29"/>
        <end position="335"/>
    </location>
</feature>